<evidence type="ECO:0000256" key="3">
    <source>
        <dbReference type="SAM" id="Phobius"/>
    </source>
</evidence>
<evidence type="ECO:0008006" key="6">
    <source>
        <dbReference type="Google" id="ProtNLM"/>
    </source>
</evidence>
<feature type="transmembrane region" description="Helical" evidence="3">
    <location>
        <begin position="443"/>
        <end position="463"/>
    </location>
</feature>
<accession>A0A1U7N2W8</accession>
<dbReference type="AlphaFoldDB" id="A0A1U7N2W8"/>
<keyword evidence="3" id="KW-1133">Transmembrane helix</keyword>
<dbReference type="GO" id="GO:0005886">
    <property type="term" value="C:plasma membrane"/>
    <property type="evidence" value="ECO:0007669"/>
    <property type="project" value="TreeGrafter"/>
</dbReference>
<gene>
    <name evidence="4" type="ORF">BJP37_15920</name>
</gene>
<organism evidence="4 5">
    <name type="scientific">Moorena bouillonii PNG</name>
    <dbReference type="NCBI Taxonomy" id="568701"/>
    <lineage>
        <taxon>Bacteria</taxon>
        <taxon>Bacillati</taxon>
        <taxon>Cyanobacteriota</taxon>
        <taxon>Cyanophyceae</taxon>
        <taxon>Coleofasciculales</taxon>
        <taxon>Coleofasciculaceae</taxon>
        <taxon>Moorena</taxon>
    </lineage>
</organism>
<dbReference type="InterPro" id="IPR050445">
    <property type="entry name" value="Bact_polysacc_biosynth/exp"/>
</dbReference>
<keyword evidence="5" id="KW-1185">Reference proteome</keyword>
<dbReference type="PANTHER" id="PTHR32309">
    <property type="entry name" value="TYROSINE-PROTEIN KINASE"/>
    <property type="match status" value="1"/>
</dbReference>
<name>A0A1U7N2W8_9CYAN</name>
<feature type="coiled-coil region" evidence="1">
    <location>
        <begin position="357"/>
        <end position="384"/>
    </location>
</feature>
<evidence type="ECO:0000256" key="1">
    <source>
        <dbReference type="SAM" id="Coils"/>
    </source>
</evidence>
<dbReference type="EMBL" id="MKZS01000001">
    <property type="protein sequence ID" value="OLT60292.1"/>
    <property type="molecule type" value="Genomic_DNA"/>
</dbReference>
<dbReference type="RefSeq" id="WP_075900398.1">
    <property type="nucleotide sequence ID" value="NZ_MKZS01000001.1"/>
</dbReference>
<dbReference type="Proteomes" id="UP000186657">
    <property type="component" value="Unassembled WGS sequence"/>
</dbReference>
<feature type="region of interest" description="Disordered" evidence="2">
    <location>
        <begin position="467"/>
        <end position="488"/>
    </location>
</feature>
<evidence type="ECO:0000313" key="5">
    <source>
        <dbReference type="Proteomes" id="UP000186657"/>
    </source>
</evidence>
<sequence length="488" mass="53629">MTESSIPIRALPKARQRSRPNGLKWFSYISLGILSNAAILGLAFFVLEQIPPTYTSKAAAIIPGVGSQGSVQLPGVGQASSNPGEKSPYGYLLKVDPRENYQYIAMSDVVLTEAAAAVNTSVKDFEEFAKPRVSLDRGTTIIEFEVDGKSKLEAQRNTRAFYQALVKRIDYLRAEESARQDNKTLLALDSANSNLKKAQTKLSQFKKNSPLKISEQIKNLSEEVESLRVERANLLAQQQAATSGLRQLEANLRLSTDQAADALMLQDDEVFKKLWQNYSDISANLTILNTQWTPNSPQVINLKAKKQAALEALLARSQQLLGKRMDLQRLDNLNLGLDAQTGRANLAQVLINQRAQQQGLTGQVNTLAEQIAQLESRLQTLIQEQLTLAELEREVQISEAIFTAKSAQLNVNKSDHATAYPTLQLLVEPNLPKEPVGNTKKTVILGAVALCLLMTTGLVILAWEKPSSKTDAPKDSTKDSTPVLQPES</sequence>
<protein>
    <recommendedName>
        <fullName evidence="6">Polysaccharide chain length determinant N-terminal domain-containing protein</fullName>
    </recommendedName>
</protein>
<evidence type="ECO:0000313" key="4">
    <source>
        <dbReference type="EMBL" id="OLT60292.1"/>
    </source>
</evidence>
<comment type="caution">
    <text evidence="4">The sequence shown here is derived from an EMBL/GenBank/DDBJ whole genome shotgun (WGS) entry which is preliminary data.</text>
</comment>
<feature type="coiled-coil region" evidence="1">
    <location>
        <begin position="188"/>
        <end position="237"/>
    </location>
</feature>
<feature type="compositionally biased region" description="Polar residues" evidence="2">
    <location>
        <begin position="479"/>
        <end position="488"/>
    </location>
</feature>
<proteinExistence type="predicted"/>
<evidence type="ECO:0000256" key="2">
    <source>
        <dbReference type="SAM" id="MobiDB-lite"/>
    </source>
</evidence>
<reference evidence="4 5" key="1">
    <citation type="submission" date="2016-10" db="EMBL/GenBank/DDBJ databases">
        <title>Comparative genomics uncovers the prolific and rare metabolic potential of the cyanobacterial genus Moorea.</title>
        <authorList>
            <person name="Leao T."/>
            <person name="Castelao G."/>
            <person name="Korobeynikov A."/>
            <person name="Monroe E.A."/>
            <person name="Podell S."/>
            <person name="Glukhov E."/>
            <person name="Allen E."/>
            <person name="Gerwick W.H."/>
            <person name="Gerwick L."/>
        </authorList>
    </citation>
    <scope>NUCLEOTIDE SEQUENCE [LARGE SCALE GENOMIC DNA]</scope>
    <source>
        <strain evidence="4 5">PNG5-198</strain>
    </source>
</reference>
<dbReference type="GO" id="GO:0004713">
    <property type="term" value="F:protein tyrosine kinase activity"/>
    <property type="evidence" value="ECO:0007669"/>
    <property type="project" value="TreeGrafter"/>
</dbReference>
<dbReference type="PANTHER" id="PTHR32309:SF13">
    <property type="entry name" value="FERRIC ENTEROBACTIN TRANSPORT PROTEIN FEPE"/>
    <property type="match status" value="1"/>
</dbReference>
<feature type="compositionally biased region" description="Basic and acidic residues" evidence="2">
    <location>
        <begin position="467"/>
        <end position="478"/>
    </location>
</feature>
<keyword evidence="3" id="KW-0472">Membrane</keyword>
<keyword evidence="3" id="KW-0812">Transmembrane</keyword>
<feature type="transmembrane region" description="Helical" evidence="3">
    <location>
        <begin position="25"/>
        <end position="47"/>
    </location>
</feature>
<keyword evidence="1" id="KW-0175">Coiled coil</keyword>